<feature type="coiled-coil region" evidence="1">
    <location>
        <begin position="2615"/>
        <end position="3151"/>
    </location>
</feature>
<dbReference type="GO" id="GO:0030425">
    <property type="term" value="C:dendrite"/>
    <property type="evidence" value="ECO:0007669"/>
    <property type="project" value="TreeGrafter"/>
</dbReference>
<feature type="compositionally biased region" description="Basic and acidic residues" evidence="2">
    <location>
        <begin position="919"/>
        <end position="950"/>
    </location>
</feature>
<feature type="compositionally biased region" description="Basic and acidic residues" evidence="2">
    <location>
        <begin position="1514"/>
        <end position="1528"/>
    </location>
</feature>
<feature type="coiled-coil region" evidence="1">
    <location>
        <begin position="1332"/>
        <end position="1359"/>
    </location>
</feature>
<feature type="region of interest" description="Disordered" evidence="2">
    <location>
        <begin position="2297"/>
        <end position="2316"/>
    </location>
</feature>
<feature type="region of interest" description="Disordered" evidence="2">
    <location>
        <begin position="988"/>
        <end position="1077"/>
    </location>
</feature>
<evidence type="ECO:0000256" key="2">
    <source>
        <dbReference type="SAM" id="MobiDB-lite"/>
    </source>
</evidence>
<sequence>MEVNGGVVVEEKGAPPPPSPLTGCYLLVVVGEPHTEEHKDIILQRIAKGLLSWDVNDCLVNLEKELSIITEQGLEGEEARYGERLIQFASENLVTEILIHPAVSTLSQCVRNLLSSFTRHRHIIHAGYTFQGNGSWALQDGTFSYTDFSEAFQEIEVQRVIHAYENGISIHLHCSPEGEWTRMPKESFAKACKVRVNPTDVLTTGSPAISNFVKYLSPFLLPTTLETILESSDVVGNIRFSRPTLYVFPGGQGDAALFGINGFNMLLDGGYSRKACFWDFVRHLDRLDAVLVSRLNNSSVSGISSVLQRKKQGAVYPQIGHFFCNIQERKSLLSPDGDKDKDPLIISLLEEGQSIVQDLKHLSLSPQTCYRENEPVILYHKVGHGTLNMYVLSPDKHSREVREFLQKWNQSDPKLFASSRSGKEFSFPLQNLVSICALLVWQPANPNDTITRILYPGSTPQRKILEGFDKLKGVECIKHPVCSEKSLAPVRKTRQEIIDRPAPKLISEKKTENKIIQEDVIKNGEINGDIKEKGVKKSDSVESDKDKKIKKEDESRKIEDVGKIGENEEKIKQKPKGVGDSKATKVRSESQKRKPVQDKKGPTTPKKTAENKTNGDIKDKDKKPPSKPSPSATPAKSTKDANNRKVIESKRAPSKKEPVPKPAPTSEPKPKPERKPISRRPKTAKGPPSPIKKMTNGVQKPDSISKRGKLDKEGTTDSSTVSTPSADQESILKKDISKLTPEEIQQLKQRELEELKEEQEAIKEIEAVFRKGEGTVEKTTDPDARKIKDISIDDKLEVEEYLIIEKEEVEHDSLDQEAKEDEMQKLTRDSEESEKQRKLSAEEKEIEAAKEQHKAPSPKVVAPEPEEKKIPISSPEDKAADKKEIAEEEVKDVVESHPEEKISATIESGATTTAPTLPEDERITLDEIKEDNGQVIEEKHVKEETKEKEIPVIQLPPKSLQDSQSKMPPIVGIPIDKQKHIRDIVKTPDEVADLPVHEEADYHDFHADEKKSNDAYTSKEQSKDVKKPEEKDKDETGKALEKTEVKVEIDVKKESSKDNETETKDLASSVTGDADLKEETEKISVLEKAELETKEKPVTDAENFLLKEKLSETVDDEWVVVTKEEEDEVLEAIEDKKEDLKDALKDEKIAEAITEYELNKKEELEEALKDKVVSEFITKDLEREIKSKDLDKEISKELIENEKLKYESSHKDTDSECEVENGYEFDKVDEALQEIEHEKVDIKHLIDEADKKAMEEEAKKGIDKEDNKKETVQEAPDVTSKISSLKESHEDVKDIDNKLQELKKSTAVAAEEPKVPVTKPDDIKTEKSDHVLKENLDKIAEVTDKLEDLKHTVEDTLLKKEEIHIEKSVKAPEHAEEVVLSDSSPEDEQIKILRELDIDKSELGRKSPAEREEDVKKIVVSVAEVLKSEAPLEELQGKLAFTQELRETHITTQDSPIVEREIVGIDEIPPIPEEPAVIEEEIKEIVEKDKKKDLLSDARELIEESSRMISDIKSQTEETVDVKEDKGDGTVHRMLVTASSEDGGEEIEICPPGTITFSRSSESSGRSSPEPSQKTQSQKSSIVETSETCSTIKQVTEKQVEKKDSEKDEVVPEHHHGFFESIKDTFESVKDAVLGTGEEVTEESTKTATDKDDKKPDVEHVKEKISSTIELVDKEDKKPVIEEKHGIFESLSEFGHKIEEGLEKYITEIKDEVSEEFHHIVDKPKDTIKKTEEVKEKVIEETVGVKDTVEKTVQQAVDTAKVALPKSEDISKDSETKGSISKSVNVAIDKIEDVKKHVEEKLSDIKEDIDKDLHTNLFEESKKDIKQEATSKVDDAKKTVSENLDAVIDKSKETEKDFEQKVCDIKEKVVDAPSNLSDELKEAMSEIKEDVSKISEPVLDKTKEVITESKEKVSHKAEAILSQAKDIEEKVLEKVVPSLEQKASDVLTESKNIFQEIKDQSSEFKDGIAKEVHTVLDKSKDVLKASEDKIESGGHKIVDDIKKEVNELVEQSKTKAVDIKEEISKDINVSLEKSKDFVKDAEEFVVQKSGDILSKTEGIKDSLGDTASKLATDIDKKATEEKKVIEQTIDDVKNTFSEKQHDVLKDVETKISEEKEKLKEVSTDLSSDVKEIKEKVGEKIDGIIESAKETISSNIEHLEGKLQDVLSKTDETTKEDISKLEKKIEKESEETLEDIKVLSGQIQDGKLDGDLKPILNETHKLQEEFKELEDVIEKKIKTVDEVEKGKSEDGVTKQQEHELNVVEQAEEFIEKSEKALGSIFTAIGDAAKSVLHDILPEDESTKNEKPADLTNGFKETDSASIAQEIAEIDGIDHKFDKHISQTLESKTIHDLDHQLTKDITAKNGEVKIDEKATKISNGVEDLIKSHEDTPANKSKLLDEFKIEKEIKDEAKLVSQHVEEIGISVEGLAKSSDGKGFDIPKPFEELKVDKEIIKDEERQIEQEVHHIAKDLEEFKVDKNIIKDEERHIDQQVDHVRKSIEDLSKLANEVSFDKCIPSEDFKVDKEIIKEEERAIDQQVDHIRRSIEDLSKISEEVSFDKCKLSEDFKLDEEIIKKEEQQIDQQVDHIRKSIEDLSKLSEEASFEKCKSPDDFKVDKEVIKKEEKQIEEQVDHLRKSFEDLTKLSDDVLFDKCKPVEDYHVDNKILKKEEKQIEAEVEHMGKSLEDLKQLSKEVPFEKCQSLDAFEVDKKVIEEEQRKIDEQTEKLGKSTEDLTKIADEVTFGKYEHIEEFKVDKEIVKQEEKQIEQQVEKIEQEVEDLKKLSHEVSFDKCKAPEDFKVDKEVLQKEEKQIEQQVEKVEKEVEDLKKLSHDIPFDKCKPPEDFKVDKEVLQKEEKQIEQQVEKVGKEVEDLHKLSHDISFDKCKPSEDFKLEKEVLQKEEKQIEQQVEKVEKEVEDLKKLSHDISFDKCKPPEDFKVEKEVLQKEEKQIEQQVEKVEKEVEDLKKLSHDISFDKCKPPEDFTVEKEVLQKEEKQIEQQVEKVEKEIEDLKKLSHDISFNKCKPPEDFKVEKEVLQKEEKLIEQQVEKVEKEVEDLQKLSHDISFDKCKPPEDFKVDKEVLQKEEKQIEQQVEKVEKEVEDLKKLSHDISFDKCKPPEDFKVDKEVLQKEEKQIEQQVEKVEKEVEDLKKLSHDISFDKCKRPEDFKVDKDIVKEEEKQIEERVAHVQQSFNEMSDLAKSISFDTCHIAKDEVIDSNKLSESVAIPKEKDTDEKEKKDVEKEVVEDTKDGEIISDKFDGSIYLETSEHVTTKDKIETKEKDVIAKSDEKPSFKSDVVLEETVISSQPDKSEKESMEKLPKDTLSLAIAPEAKKLSISDVEISIKTETEAPSHRDAIETFLDNERGDYRDICDAKVYVEPAEESSKATTSTPVSKTPQELSGKTTPPTVPVSPISRDAKSPSSKLDSGLSEQTETDDDDLSTKSQVAHSQSDLDELDMKMDPMSMSFYGSLPEVVQETVPATHLYEITQARYRSAVVGFGEEEIKTEEVDMMTASFIGGLPGQSTVQTHHHELEHASPSHLYELTKAKYSKQLLNDDSEDDEVITSSFVTGAQQKPDPMTASVYFDDDSDPIASWGKPLGLPSPAPPNNNEKGTPKKEKKLPAYVTAKNKLNDDKKRAESPSKMRLKKVTPVYVDLTYVPHHGNHYYSYVEFFRKVRARYYVFSGLEPSRQVYDALLEAKQTWEDKDLEVTIIPTYDTDILGYWIAENEELLSRFKIDLSPSASRCTINLQDHETSCSAYRLEF</sequence>
<proteinExistence type="predicted"/>
<feature type="compositionally biased region" description="Basic and acidic residues" evidence="2">
    <location>
        <begin position="637"/>
        <end position="659"/>
    </location>
</feature>
<dbReference type="PANTHER" id="PTHR13843">
    <property type="entry name" value="MICROTUBULE-ASSOCIATED PROTEIN"/>
    <property type="match status" value="1"/>
</dbReference>
<feature type="compositionally biased region" description="Basic and acidic residues" evidence="2">
    <location>
        <begin position="1643"/>
        <end position="1661"/>
    </location>
</feature>
<dbReference type="GO" id="GO:0005875">
    <property type="term" value="C:microtubule associated complex"/>
    <property type="evidence" value="ECO:0007669"/>
    <property type="project" value="TreeGrafter"/>
</dbReference>
<evidence type="ECO:0000259" key="3">
    <source>
        <dbReference type="Pfam" id="PF23415"/>
    </source>
</evidence>
<feature type="compositionally biased region" description="Polar residues" evidence="2">
    <location>
        <begin position="905"/>
        <end position="915"/>
    </location>
</feature>
<organism evidence="5 6">
    <name type="scientific">Sitophilus oryzae</name>
    <name type="common">Rice weevil</name>
    <name type="synonym">Curculio oryzae</name>
    <dbReference type="NCBI Taxonomy" id="7048"/>
    <lineage>
        <taxon>Eukaryota</taxon>
        <taxon>Metazoa</taxon>
        <taxon>Ecdysozoa</taxon>
        <taxon>Arthropoda</taxon>
        <taxon>Hexapoda</taxon>
        <taxon>Insecta</taxon>
        <taxon>Pterygota</taxon>
        <taxon>Neoptera</taxon>
        <taxon>Endopterygota</taxon>
        <taxon>Coleoptera</taxon>
        <taxon>Polyphaga</taxon>
        <taxon>Cucujiformia</taxon>
        <taxon>Curculionidae</taxon>
        <taxon>Dryophthorinae</taxon>
        <taxon>Sitophilus</taxon>
    </lineage>
</organism>
<keyword evidence="5" id="KW-1185">Reference proteome</keyword>
<evidence type="ECO:0000259" key="4">
    <source>
        <dbReference type="Pfam" id="PF25281"/>
    </source>
</evidence>
<feature type="region of interest" description="Disordered" evidence="2">
    <location>
        <begin position="1254"/>
        <end position="1292"/>
    </location>
</feature>
<feature type="compositionally biased region" description="Basic and acidic residues" evidence="2">
    <location>
        <begin position="1254"/>
        <end position="1272"/>
    </location>
</feature>
<feature type="region of interest" description="Disordered" evidence="2">
    <location>
        <begin position="808"/>
        <end position="974"/>
    </location>
</feature>
<evidence type="ECO:0000313" key="6">
    <source>
        <dbReference type="RefSeq" id="XP_030756880.1"/>
    </source>
</evidence>
<dbReference type="InterPro" id="IPR026074">
    <property type="entry name" value="MAP1"/>
</dbReference>
<dbReference type="GO" id="GO:0000226">
    <property type="term" value="P:microtubule cytoskeleton organization"/>
    <property type="evidence" value="ECO:0007669"/>
    <property type="project" value="InterPro"/>
</dbReference>
<dbReference type="InParanoid" id="A0A6J2Y1J6"/>
<feature type="compositionally biased region" description="Basic and acidic residues" evidence="2">
    <location>
        <begin position="533"/>
        <end position="624"/>
    </location>
</feature>
<feature type="region of interest" description="Disordered" evidence="2">
    <location>
        <begin position="533"/>
        <end position="737"/>
    </location>
</feature>
<feature type="compositionally biased region" description="Basic and acidic residues" evidence="2">
    <location>
        <begin position="891"/>
        <end position="902"/>
    </location>
</feature>
<feature type="compositionally biased region" description="Basic and acidic residues" evidence="2">
    <location>
        <begin position="808"/>
        <end position="854"/>
    </location>
</feature>
<feature type="compositionally biased region" description="Basic and acidic residues" evidence="2">
    <location>
        <begin position="2297"/>
        <end position="2307"/>
    </location>
</feature>
<reference evidence="6" key="1">
    <citation type="submission" date="2025-08" db="UniProtKB">
        <authorList>
            <consortium name="RefSeq"/>
        </authorList>
    </citation>
    <scope>IDENTIFICATION</scope>
    <source>
        <tissue evidence="6">Gonads</tissue>
    </source>
</reference>
<evidence type="ECO:0000256" key="1">
    <source>
        <dbReference type="SAM" id="Coils"/>
    </source>
</evidence>
<accession>A0A6J2Y1J6</accession>
<protein>
    <submittedName>
        <fullName evidence="6">Microtubule-associated protein futsch</fullName>
    </submittedName>
</protein>
<evidence type="ECO:0000313" key="5">
    <source>
        <dbReference type="Proteomes" id="UP000504635"/>
    </source>
</evidence>
<dbReference type="GO" id="GO:0005829">
    <property type="term" value="C:cytosol"/>
    <property type="evidence" value="ECO:0007669"/>
    <property type="project" value="TreeGrafter"/>
</dbReference>
<dbReference type="KEGG" id="soy:115882780"/>
<feature type="compositionally biased region" description="Polar residues" evidence="2">
    <location>
        <begin position="716"/>
        <end position="728"/>
    </location>
</feature>
<feature type="compositionally biased region" description="Basic and acidic residues" evidence="2">
    <location>
        <begin position="3223"/>
        <end position="3241"/>
    </location>
</feature>
<feature type="region of interest" description="Disordered" evidence="2">
    <location>
        <begin position="1636"/>
        <end position="1661"/>
    </location>
</feature>
<dbReference type="GO" id="GO:0005874">
    <property type="term" value="C:microtubule"/>
    <property type="evidence" value="ECO:0007669"/>
    <property type="project" value="InterPro"/>
</dbReference>
<dbReference type="SUPFAM" id="SSF58113">
    <property type="entry name" value="Apolipoprotein A-I"/>
    <property type="match status" value="1"/>
</dbReference>
<dbReference type="Pfam" id="PF23415">
    <property type="entry name" value="MAPB1_N"/>
    <property type="match status" value="1"/>
</dbReference>
<dbReference type="RefSeq" id="XP_030756880.1">
    <property type="nucleotide sequence ID" value="XM_030901020.1"/>
</dbReference>
<keyword evidence="1" id="KW-0175">Coiled coil</keyword>
<dbReference type="GO" id="GO:0043025">
    <property type="term" value="C:neuronal cell body"/>
    <property type="evidence" value="ECO:0007669"/>
    <property type="project" value="TreeGrafter"/>
</dbReference>
<feature type="coiled-coil region" evidence="1">
    <location>
        <begin position="1123"/>
        <end position="1150"/>
    </location>
</feature>
<feature type="compositionally biased region" description="Basic and acidic residues" evidence="2">
    <location>
        <begin position="988"/>
        <end position="1013"/>
    </location>
</feature>
<dbReference type="Proteomes" id="UP000504635">
    <property type="component" value="Unplaced"/>
</dbReference>
<dbReference type="GO" id="GO:0003779">
    <property type="term" value="F:actin binding"/>
    <property type="evidence" value="ECO:0007669"/>
    <property type="project" value="TreeGrafter"/>
</dbReference>
<feature type="region of interest" description="Disordered" evidence="2">
    <location>
        <begin position="1536"/>
        <end position="1615"/>
    </location>
</feature>
<feature type="compositionally biased region" description="Low complexity" evidence="2">
    <location>
        <begin position="1558"/>
        <end position="1572"/>
    </location>
</feature>
<dbReference type="InterPro" id="IPR056617">
    <property type="entry name" value="MAP1B/S_N"/>
</dbReference>
<dbReference type="InterPro" id="IPR057480">
    <property type="entry name" value="MAP1A/B/S-like_MBL"/>
</dbReference>
<feature type="compositionally biased region" description="Polar residues" evidence="2">
    <location>
        <begin position="3382"/>
        <end position="3399"/>
    </location>
</feature>
<feature type="compositionally biased region" description="Basic and acidic residues" evidence="2">
    <location>
        <begin position="1020"/>
        <end position="1065"/>
    </location>
</feature>
<dbReference type="FunCoup" id="A0A6J2Y1J6">
    <property type="interactions" value="7"/>
</dbReference>
<dbReference type="Pfam" id="PF25281">
    <property type="entry name" value="MBL_MAP1B"/>
    <property type="match status" value="1"/>
</dbReference>
<feature type="compositionally biased region" description="Basic and acidic residues" evidence="2">
    <location>
        <begin position="1595"/>
        <end position="1615"/>
    </location>
</feature>
<dbReference type="GO" id="GO:0016358">
    <property type="term" value="P:dendrite development"/>
    <property type="evidence" value="ECO:0007669"/>
    <property type="project" value="TreeGrafter"/>
</dbReference>
<feature type="region of interest" description="Disordered" evidence="2">
    <location>
        <begin position="3591"/>
        <end position="3617"/>
    </location>
</feature>
<dbReference type="GO" id="GO:0045202">
    <property type="term" value="C:synapse"/>
    <property type="evidence" value="ECO:0007669"/>
    <property type="project" value="TreeGrafter"/>
</dbReference>
<dbReference type="GO" id="GO:0007409">
    <property type="term" value="P:axonogenesis"/>
    <property type="evidence" value="ECO:0007669"/>
    <property type="project" value="TreeGrafter"/>
</dbReference>
<feature type="region of interest" description="Disordered" evidence="2">
    <location>
        <begin position="1509"/>
        <end position="1528"/>
    </location>
</feature>
<feature type="compositionally biased region" description="Basic and acidic residues" evidence="2">
    <location>
        <begin position="703"/>
        <end position="715"/>
    </location>
</feature>
<feature type="coiled-coil region" evidence="1">
    <location>
        <begin position="2104"/>
        <end position="2135"/>
    </location>
</feature>
<name>A0A6J2Y1J6_SITOR</name>
<feature type="region of interest" description="Disordered" evidence="2">
    <location>
        <begin position="3376"/>
        <end position="3452"/>
    </location>
</feature>
<feature type="region of interest" description="Disordered" evidence="2">
    <location>
        <begin position="3340"/>
        <end position="3360"/>
    </location>
</feature>
<dbReference type="GeneID" id="115882780"/>
<feature type="compositionally biased region" description="Basic and acidic residues" evidence="2">
    <location>
        <begin position="865"/>
        <end position="885"/>
    </location>
</feature>
<dbReference type="GO" id="GO:0008017">
    <property type="term" value="F:microtubule binding"/>
    <property type="evidence" value="ECO:0007669"/>
    <property type="project" value="InterPro"/>
</dbReference>
<dbReference type="OrthoDB" id="5371837at2759"/>
<feature type="compositionally biased region" description="Basic and acidic residues" evidence="2">
    <location>
        <begin position="1311"/>
        <end position="1329"/>
    </location>
</feature>
<feature type="compositionally biased region" description="Polar residues" evidence="2">
    <location>
        <begin position="1573"/>
        <end position="1594"/>
    </location>
</feature>
<dbReference type="PANTHER" id="PTHR13843:SF12">
    <property type="entry name" value="ATPASE F1_V1_A1 COMPLEX ALPHA_BETA SUBUNIT NUCLEOTIDE-BINDING DOMAIN-CONTAINING PROTEIN"/>
    <property type="match status" value="1"/>
</dbReference>
<feature type="compositionally biased region" description="Polar residues" evidence="2">
    <location>
        <begin position="3416"/>
        <end position="3428"/>
    </location>
</feature>
<dbReference type="GO" id="GO:0031114">
    <property type="term" value="P:regulation of microtubule depolymerization"/>
    <property type="evidence" value="ECO:0007669"/>
    <property type="project" value="TreeGrafter"/>
</dbReference>
<feature type="region of interest" description="Disordered" evidence="2">
    <location>
        <begin position="1306"/>
        <end position="1329"/>
    </location>
</feature>
<dbReference type="CTD" id="5740544"/>
<feature type="domain" description="Microtubule-associated protein 1B/S N-terminal" evidence="3">
    <location>
        <begin position="26"/>
        <end position="217"/>
    </location>
</feature>
<gene>
    <name evidence="6" type="primary">LOC115882780</name>
</gene>
<feature type="region of interest" description="Disordered" evidence="2">
    <location>
        <begin position="3219"/>
        <end position="3241"/>
    </location>
</feature>
<feature type="domain" description="Microtubule-associated protein 1A/B/S-like MBL-like" evidence="4">
    <location>
        <begin position="225"/>
        <end position="489"/>
    </location>
</feature>